<evidence type="ECO:0000259" key="9">
    <source>
        <dbReference type="SMART" id="SM00478"/>
    </source>
</evidence>
<dbReference type="GO" id="GO:0003906">
    <property type="term" value="F:DNA-(apurinic or apyrimidinic site) endonuclease activity"/>
    <property type="evidence" value="ECO:0007669"/>
    <property type="project" value="TreeGrafter"/>
</dbReference>
<organism evidence="10">
    <name type="scientific">Pseudo-nitzschia australis</name>
    <dbReference type="NCBI Taxonomy" id="44445"/>
    <lineage>
        <taxon>Eukaryota</taxon>
        <taxon>Sar</taxon>
        <taxon>Stramenopiles</taxon>
        <taxon>Ochrophyta</taxon>
        <taxon>Bacillariophyta</taxon>
        <taxon>Bacillariophyceae</taxon>
        <taxon>Bacillariophycidae</taxon>
        <taxon>Bacillariales</taxon>
        <taxon>Bacillariaceae</taxon>
        <taxon>Pseudo-nitzschia</taxon>
    </lineage>
</organism>
<dbReference type="GO" id="GO:0000703">
    <property type="term" value="F:oxidized pyrimidine nucleobase lesion DNA N-glycosylase activity"/>
    <property type="evidence" value="ECO:0007669"/>
    <property type="project" value="UniProtKB-ARBA"/>
</dbReference>
<evidence type="ECO:0000313" key="10">
    <source>
        <dbReference type="EMBL" id="CAE0724881.1"/>
    </source>
</evidence>
<feature type="region of interest" description="Disordered" evidence="7">
    <location>
        <begin position="574"/>
        <end position="598"/>
    </location>
</feature>
<dbReference type="Gene3D" id="1.10.340.30">
    <property type="entry name" value="Hypothetical protein, domain 2"/>
    <property type="match status" value="1"/>
</dbReference>
<dbReference type="InterPro" id="IPR003265">
    <property type="entry name" value="HhH-GPD_domain"/>
</dbReference>
<keyword evidence="2" id="KW-0227">DNA damage</keyword>
<keyword evidence="4" id="KW-0234">DNA repair</keyword>
<evidence type="ECO:0000256" key="2">
    <source>
        <dbReference type="ARBA" id="ARBA00022763"/>
    </source>
</evidence>
<dbReference type="FunFam" id="1.10.340.30:FF:000001">
    <property type="entry name" value="Endonuclease III"/>
    <property type="match status" value="1"/>
</dbReference>
<keyword evidence="8" id="KW-0732">Signal</keyword>
<dbReference type="Gene3D" id="1.10.1670.10">
    <property type="entry name" value="Helix-hairpin-Helix base-excision DNA repair enzymes (C-terminal)"/>
    <property type="match status" value="1"/>
</dbReference>
<dbReference type="GO" id="GO:0005634">
    <property type="term" value="C:nucleus"/>
    <property type="evidence" value="ECO:0007669"/>
    <property type="project" value="TreeGrafter"/>
</dbReference>
<dbReference type="SMART" id="SM00478">
    <property type="entry name" value="ENDO3c"/>
    <property type="match status" value="1"/>
</dbReference>
<dbReference type="GO" id="GO:0006289">
    <property type="term" value="P:nucleotide-excision repair"/>
    <property type="evidence" value="ECO:0007669"/>
    <property type="project" value="TreeGrafter"/>
</dbReference>
<feature type="chain" id="PRO_5030160646" description="HhH-GPD domain-containing protein" evidence="8">
    <location>
        <begin position="38"/>
        <end position="612"/>
    </location>
</feature>
<sequence length="612" mass="68379">MSTNQKGYRWLSRNHSLNRRLGSWWKVLLFLSSSSLTWPSSCGTKSVYSPILAQAAFWSTACPYRTRNNRRRFIVTATEGLLPTKTMAISSQTSTTQTAVDDHSTPESWVRRRRSSRINGMNSGAAVAVERRRVRLFQGASAHNNTKSKRKRDNNDENEPSLGVVPADEKSFDDEGSIVPLALTEKRITRSSSNSSCHRVSDNTDSTVVDGKTARKSKGGIATIASTPIRGTHAIPVTPDQLSDNDDGGSDNSARSSETRKTVTKNDSPTKATDYVKVNPKKKLATTKTKTKTKKKKKAVRSTPLWPTPNGWRETYALVQELRKDKTAPCDYMGAEALVVPLPCKDEDGDESVLLEDYDKTARFQTLIALMLSSQTKDAMVGKAMQNLRDTSDGSGGLTVLSILAMDPEVLNSKIFSVGFRNNKTKYIKQVAQILHDEHNGDIPSTADEMIRNLPGIGPKMAYIIENICWNKQTGIGVDTHMQRLFPKIGWVSPNTKNPEQTRKQLESWLPHEFWGEVNLLWVGFGQEVQQEKQKSLRKALQSSHPSEALNLLKSIEFDIRKEWDLMLSLSSSSLDEDSSSLDEETNGDLPWRDDNEREKINKMIEEVLSKG</sequence>
<keyword evidence="3" id="KW-0378">Hydrolase</keyword>
<feature type="compositionally biased region" description="Acidic residues" evidence="7">
    <location>
        <begin position="575"/>
        <end position="587"/>
    </location>
</feature>
<reference evidence="10" key="1">
    <citation type="submission" date="2021-01" db="EMBL/GenBank/DDBJ databases">
        <authorList>
            <person name="Corre E."/>
            <person name="Pelletier E."/>
            <person name="Niang G."/>
            <person name="Scheremetjew M."/>
            <person name="Finn R."/>
            <person name="Kale V."/>
            <person name="Holt S."/>
            <person name="Cochrane G."/>
            <person name="Meng A."/>
            <person name="Brown T."/>
            <person name="Cohen L."/>
        </authorList>
    </citation>
    <scope>NUCLEOTIDE SEQUENCE</scope>
    <source>
        <strain evidence="10">10249 10 AB</strain>
    </source>
</reference>
<feature type="region of interest" description="Disordered" evidence="7">
    <location>
        <begin position="188"/>
        <end position="214"/>
    </location>
</feature>
<feature type="region of interest" description="Disordered" evidence="7">
    <location>
        <begin position="231"/>
        <end position="275"/>
    </location>
</feature>
<dbReference type="PANTHER" id="PTHR43286">
    <property type="entry name" value="ENDONUCLEASE III-LIKE PROTEIN 1"/>
    <property type="match status" value="1"/>
</dbReference>
<evidence type="ECO:0000256" key="3">
    <source>
        <dbReference type="ARBA" id="ARBA00022801"/>
    </source>
</evidence>
<keyword evidence="6" id="KW-0326">Glycosidase</keyword>
<dbReference type="GO" id="GO:0016829">
    <property type="term" value="F:lyase activity"/>
    <property type="evidence" value="ECO:0007669"/>
    <property type="project" value="UniProtKB-KW"/>
</dbReference>
<keyword evidence="5" id="KW-0456">Lyase</keyword>
<feature type="region of interest" description="Disordered" evidence="7">
    <location>
        <begin position="90"/>
        <end position="112"/>
    </location>
</feature>
<dbReference type="EMBL" id="HBIX01025711">
    <property type="protein sequence ID" value="CAE0724881.1"/>
    <property type="molecule type" value="Transcribed_RNA"/>
</dbReference>
<dbReference type="PANTHER" id="PTHR43286:SF1">
    <property type="entry name" value="ENDONUCLEASE III-LIKE PROTEIN 1"/>
    <property type="match status" value="1"/>
</dbReference>
<feature type="region of interest" description="Disordered" evidence="7">
    <location>
        <begin position="137"/>
        <end position="172"/>
    </location>
</feature>
<name>A0A6V0BL39_9STRA</name>
<gene>
    <name evidence="10" type="ORF">PAUS00366_LOCUS17638</name>
</gene>
<evidence type="ECO:0000256" key="4">
    <source>
        <dbReference type="ARBA" id="ARBA00023204"/>
    </source>
</evidence>
<protein>
    <recommendedName>
        <fullName evidence="9">HhH-GPD domain-containing protein</fullName>
    </recommendedName>
</protein>
<comment type="similarity">
    <text evidence="1">Belongs to the Nth/MutY family.</text>
</comment>
<evidence type="ECO:0000256" key="8">
    <source>
        <dbReference type="SAM" id="SignalP"/>
    </source>
</evidence>
<evidence type="ECO:0000256" key="5">
    <source>
        <dbReference type="ARBA" id="ARBA00023239"/>
    </source>
</evidence>
<accession>A0A6V0BL39</accession>
<evidence type="ECO:0000256" key="1">
    <source>
        <dbReference type="ARBA" id="ARBA00008343"/>
    </source>
</evidence>
<dbReference type="SUPFAM" id="SSF48150">
    <property type="entry name" value="DNA-glycosylase"/>
    <property type="match status" value="1"/>
</dbReference>
<feature type="domain" description="HhH-GPD" evidence="9">
    <location>
        <begin position="372"/>
        <end position="528"/>
    </location>
</feature>
<proteinExistence type="inferred from homology"/>
<dbReference type="Pfam" id="PF00730">
    <property type="entry name" value="HhH-GPD"/>
    <property type="match status" value="1"/>
</dbReference>
<evidence type="ECO:0000256" key="6">
    <source>
        <dbReference type="ARBA" id="ARBA00023295"/>
    </source>
</evidence>
<dbReference type="InterPro" id="IPR011257">
    <property type="entry name" value="DNA_glycosylase"/>
</dbReference>
<dbReference type="InterPro" id="IPR023170">
    <property type="entry name" value="HhH_base_excis_C"/>
</dbReference>
<dbReference type="CDD" id="cd00056">
    <property type="entry name" value="ENDO3c"/>
    <property type="match status" value="1"/>
</dbReference>
<dbReference type="AlphaFoldDB" id="A0A6V0BL39"/>
<dbReference type="GO" id="GO:0006285">
    <property type="term" value="P:base-excision repair, AP site formation"/>
    <property type="evidence" value="ECO:0007669"/>
    <property type="project" value="TreeGrafter"/>
</dbReference>
<feature type="signal peptide" evidence="8">
    <location>
        <begin position="1"/>
        <end position="37"/>
    </location>
</feature>
<evidence type="ECO:0000256" key="7">
    <source>
        <dbReference type="SAM" id="MobiDB-lite"/>
    </source>
</evidence>